<feature type="compositionally biased region" description="Low complexity" evidence="1">
    <location>
        <begin position="131"/>
        <end position="153"/>
    </location>
</feature>
<feature type="non-terminal residue" evidence="2">
    <location>
        <position position="1"/>
    </location>
</feature>
<protein>
    <submittedName>
        <fullName evidence="2">Connector enhancer of kinase suppressor of ras 2-like protein</fullName>
    </submittedName>
</protein>
<feature type="region of interest" description="Disordered" evidence="1">
    <location>
        <begin position="91"/>
        <end position="235"/>
    </location>
</feature>
<comment type="caution">
    <text evidence="2">The sequence shown here is derived from an EMBL/GenBank/DDBJ whole genome shotgun (WGS) entry which is preliminary data.</text>
</comment>
<feature type="compositionally biased region" description="Basic and acidic residues" evidence="1">
    <location>
        <begin position="108"/>
        <end position="118"/>
    </location>
</feature>
<dbReference type="Proteomes" id="UP001279410">
    <property type="component" value="Unassembled WGS sequence"/>
</dbReference>
<proteinExistence type="predicted"/>
<gene>
    <name evidence="2" type="ORF">AKAME5_001370600</name>
</gene>
<evidence type="ECO:0000313" key="2">
    <source>
        <dbReference type="EMBL" id="GLD61940.1"/>
    </source>
</evidence>
<name>A0AAD3MYR3_LATJO</name>
<accession>A0AAD3MYR3</accession>
<keyword evidence="2" id="KW-0808">Transferase</keyword>
<keyword evidence="2" id="KW-0418">Kinase</keyword>
<organism evidence="2 3">
    <name type="scientific">Lates japonicus</name>
    <name type="common">Japanese lates</name>
    <dbReference type="NCBI Taxonomy" id="270547"/>
    <lineage>
        <taxon>Eukaryota</taxon>
        <taxon>Metazoa</taxon>
        <taxon>Chordata</taxon>
        <taxon>Craniata</taxon>
        <taxon>Vertebrata</taxon>
        <taxon>Euteleostomi</taxon>
        <taxon>Actinopterygii</taxon>
        <taxon>Neopterygii</taxon>
        <taxon>Teleostei</taxon>
        <taxon>Neoteleostei</taxon>
        <taxon>Acanthomorphata</taxon>
        <taxon>Carangaria</taxon>
        <taxon>Carangaria incertae sedis</taxon>
        <taxon>Centropomidae</taxon>
        <taxon>Lates</taxon>
    </lineage>
</organism>
<feature type="compositionally biased region" description="Polar residues" evidence="1">
    <location>
        <begin position="119"/>
        <end position="129"/>
    </location>
</feature>
<evidence type="ECO:0000313" key="3">
    <source>
        <dbReference type="Proteomes" id="UP001279410"/>
    </source>
</evidence>
<reference evidence="2" key="1">
    <citation type="submission" date="2022-08" db="EMBL/GenBank/DDBJ databases">
        <title>Genome sequencing of akame (Lates japonicus).</title>
        <authorList>
            <person name="Hashiguchi Y."/>
            <person name="Takahashi H."/>
        </authorList>
    </citation>
    <scope>NUCLEOTIDE SEQUENCE</scope>
    <source>
        <strain evidence="2">Kochi</strain>
    </source>
</reference>
<keyword evidence="3" id="KW-1185">Reference proteome</keyword>
<dbReference type="EMBL" id="BRZM01000049">
    <property type="protein sequence ID" value="GLD61940.1"/>
    <property type="molecule type" value="Genomic_DNA"/>
</dbReference>
<dbReference type="PANTHER" id="PTHR12844">
    <property type="entry name" value="CONNECTOR ENCHANCER OF KINASE SUPPRESSOR OF RAS"/>
    <property type="match status" value="1"/>
</dbReference>
<evidence type="ECO:0000256" key="1">
    <source>
        <dbReference type="SAM" id="MobiDB-lite"/>
    </source>
</evidence>
<dbReference type="AlphaFoldDB" id="A0AAD3MYR3"/>
<dbReference type="PANTHER" id="PTHR12844:SF42">
    <property type="entry name" value="CONNECTOR ENHANCER OF KSR PROTEIN CNK"/>
    <property type="match status" value="1"/>
</dbReference>
<dbReference type="GO" id="GO:0016301">
    <property type="term" value="F:kinase activity"/>
    <property type="evidence" value="ECO:0007669"/>
    <property type="project" value="UniProtKB-KW"/>
</dbReference>
<dbReference type="InterPro" id="IPR051566">
    <property type="entry name" value="CNKSR"/>
</dbReference>
<sequence length="296" mass="31344">VGWQLKNLVNALREDPCGVILTLKKRPQNTLSSTPALLRNVRWKPLGLQAVEQCCCVSLSTQATGTCHGKEYCCFTITDPVVHSTPAETEIAPPSVELPAPVESEELSDTKEAPKDISNESSPAESTVSLEPETVEAAPAESAEAESTSSSEEPPIPKASDEPAVPVVESADPEPTAQPESADQPPVAAVEETPTPTLTPPPPEQPAAENNKGGSGFKPDPSLMDFGQSSPEDEDLYLEGSGTIVKTWTLAKRSIENLLTAWTGHSITPADLGKLKGGKSNCVTQGYIQYHNGNPK</sequence>